<reference evidence="2" key="1">
    <citation type="submission" date="2020-02" db="EMBL/GenBank/DDBJ databases">
        <authorList>
            <person name="Meier V. D."/>
        </authorList>
    </citation>
    <scope>NUCLEOTIDE SEQUENCE</scope>
    <source>
        <strain evidence="2">AVDCRST_MAG19</strain>
    </source>
</reference>
<dbReference type="AlphaFoldDB" id="A0A6J4UME8"/>
<evidence type="ECO:0000313" key="2">
    <source>
        <dbReference type="EMBL" id="CAA9555058.1"/>
    </source>
</evidence>
<protein>
    <submittedName>
        <fullName evidence="2">Uncharacterized protein</fullName>
    </submittedName>
</protein>
<accession>A0A6J4UME8</accession>
<proteinExistence type="predicted"/>
<name>A0A6J4UME8_9BACT</name>
<dbReference type="EMBL" id="CADCWL010000048">
    <property type="protein sequence ID" value="CAA9555058.1"/>
    <property type="molecule type" value="Genomic_DNA"/>
</dbReference>
<gene>
    <name evidence="2" type="ORF">AVDCRST_MAG19-1145</name>
</gene>
<feature type="region of interest" description="Disordered" evidence="1">
    <location>
        <begin position="1"/>
        <end position="43"/>
    </location>
</feature>
<feature type="compositionally biased region" description="Low complexity" evidence="1">
    <location>
        <begin position="25"/>
        <end position="43"/>
    </location>
</feature>
<organism evidence="2">
    <name type="scientific">uncultured Thermomicrobiales bacterium</name>
    <dbReference type="NCBI Taxonomy" id="1645740"/>
    <lineage>
        <taxon>Bacteria</taxon>
        <taxon>Pseudomonadati</taxon>
        <taxon>Thermomicrobiota</taxon>
        <taxon>Thermomicrobia</taxon>
        <taxon>Thermomicrobiales</taxon>
        <taxon>environmental samples</taxon>
    </lineage>
</organism>
<sequence length="43" mass="4526">MPRRTAVGRQGTMKAARFAPDHTGSARPSGPSAAPPALSRPRR</sequence>
<evidence type="ECO:0000256" key="1">
    <source>
        <dbReference type="SAM" id="MobiDB-lite"/>
    </source>
</evidence>